<feature type="compositionally biased region" description="Basic and acidic residues" evidence="14">
    <location>
        <begin position="30"/>
        <end position="44"/>
    </location>
</feature>
<protein>
    <recommendedName>
        <fullName evidence="3">Dynein regulatory complex subunit 7</fullName>
    </recommendedName>
    <alternativeName>
        <fullName evidence="12">Coiled-coil domain-containing protein 135</fullName>
    </alternativeName>
    <alternativeName>
        <fullName evidence="13">Coiled-coil domain-containing protein lobo homolog</fullName>
    </alternativeName>
</protein>
<evidence type="ECO:0000259" key="17">
    <source>
        <dbReference type="Pfam" id="PF24671"/>
    </source>
</evidence>
<keyword evidence="7" id="KW-0744">Spermatogenesis</keyword>
<dbReference type="InterPro" id="IPR033551">
    <property type="entry name" value="DRC7/lobo"/>
</dbReference>
<feature type="compositionally biased region" description="Acidic residues" evidence="14">
    <location>
        <begin position="46"/>
        <end position="61"/>
    </location>
</feature>
<evidence type="ECO:0000256" key="5">
    <source>
        <dbReference type="ARBA" id="ARBA00022782"/>
    </source>
</evidence>
<evidence type="ECO:0000259" key="15">
    <source>
        <dbReference type="Pfam" id="PF24656"/>
    </source>
</evidence>
<comment type="subcellular location">
    <subcellularLocation>
        <location evidence="1">Cytoplasm</location>
        <location evidence="1">Cytoskeleton</location>
        <location evidence="1">Flagellum axoneme</location>
    </subcellularLocation>
</comment>
<evidence type="ECO:0000256" key="10">
    <source>
        <dbReference type="ARBA" id="ARBA00023212"/>
    </source>
</evidence>
<feature type="domain" description="CEP76/DRC7 peptidase-like" evidence="15">
    <location>
        <begin position="312"/>
        <end position="383"/>
    </location>
</feature>
<name>A0A9W2ZAC3_BIOGL</name>
<dbReference type="RefSeq" id="XP_055871851.1">
    <property type="nucleotide sequence ID" value="XM_056015876.1"/>
</dbReference>
<dbReference type="GeneID" id="106067910"/>
<accession>A0A9W2ZAC3</accession>
<keyword evidence="9" id="KW-0969">Cilium</keyword>
<comment type="similarity">
    <text evidence="2">Belongs to the DRC7 family.</text>
</comment>
<dbReference type="PANTHER" id="PTHR35249">
    <property type="entry name" value="DYNEIN REGULATORY COMPLEX SUBUNIT 7"/>
    <property type="match status" value="1"/>
</dbReference>
<feature type="domain" description="Dynein regulatory complex subunit 7 C-terminal" evidence="17">
    <location>
        <begin position="777"/>
        <end position="882"/>
    </location>
</feature>
<evidence type="ECO:0000256" key="8">
    <source>
        <dbReference type="ARBA" id="ARBA00023054"/>
    </source>
</evidence>
<feature type="domain" description="Dynein regulatory complex subunit 7 MORN" evidence="16">
    <location>
        <begin position="442"/>
        <end position="724"/>
    </location>
</feature>
<proteinExistence type="inferred from homology"/>
<keyword evidence="4" id="KW-0963">Cytoplasm</keyword>
<dbReference type="GO" id="GO:0007283">
    <property type="term" value="P:spermatogenesis"/>
    <property type="evidence" value="ECO:0007669"/>
    <property type="project" value="UniProtKB-KW"/>
</dbReference>
<sequence>MATDINVGDTEHKKIRISPVTTFRTPATSEKSDNTNSQEDHNSEPQDVEFYDGGEGEGEDLEDGLKDLMGRLGRIGLRTPSPILEVYAPERFPASYKENDEKEMKAIQYCKNFLKQYNHLCYTRRPLFLKPRNEFGVKKLVCTTIVPTQLPFYELLDWPNIAEFLAGYLNYIKLKPPSELPQTLHAPQSVLERLYGHCFEYSTVLCSMLIGAGYDAFVVSGYATREVCRRDLSYTICPFVEQDQIKFTAAIAKNISRYTIRPPRWVQSEYELRMAKKSHAIKKEEEDSRRKVEERARELNEAPPPDELEGRRVHSWVMVLKGRRDVQETFFIEPSTGVAHPTSWDQYLRIESLWNHLNYYVNMNETLDVASLNYDIGDSRHWEYVFAGQDLHIHYTADEARHKKAALALMGDNCPDELFLDLPMSWCLPLKISRDDYDRKYPTGKRSRRYKYTILEDFCPYLNPDGMVRKLYVYSNLACTDISYTICYFADRSDRLESRFFHQQTGKIIEKFSEGRDDFLLEHHYYAFRIESENSRLMIFTEGKRTDELYRREEDANYIRSYYKNRSDRKTFKESRFGPEGRILESPKILLPNPRPIEAIIETFERNPNVPANSDIAMVTFNLATDEIEIEYHVDDNSIFGSTRHFTKPPNWWDETQVLNWSPELHSSFEANYLTKPKSELELYEMLIGLMKMESKTRDMTRMVEKEIRHILKVRNREEEKLELVRTYVQADRDQALREVRLKLKAQGKAARYMSKQDILRDYLEPFMHRVGLDEITNKKQAVRVKDDCLRDLKEALINQASMIKEQFMKETKIIENSQKMYHEQFTTLSSTEVQEYKSYLLQHMFIAHILEQRLVNLKEYAPVKYQELYDRMLKDKRLEPFLI</sequence>
<evidence type="ECO:0000256" key="1">
    <source>
        <dbReference type="ARBA" id="ARBA00004611"/>
    </source>
</evidence>
<keyword evidence="8" id="KW-0175">Coiled coil</keyword>
<evidence type="ECO:0000256" key="7">
    <source>
        <dbReference type="ARBA" id="ARBA00022871"/>
    </source>
</evidence>
<evidence type="ECO:0000256" key="9">
    <source>
        <dbReference type="ARBA" id="ARBA00023069"/>
    </source>
</evidence>
<keyword evidence="10" id="KW-0206">Cytoskeleton</keyword>
<dbReference type="InterPro" id="IPR038765">
    <property type="entry name" value="Papain-like_cys_pep_sf"/>
</dbReference>
<evidence type="ECO:0000256" key="14">
    <source>
        <dbReference type="SAM" id="MobiDB-lite"/>
    </source>
</evidence>
<dbReference type="PANTHER" id="PTHR35249:SF2">
    <property type="entry name" value="DYNEIN REGULATORY COMPLEX SUBUNIT 7"/>
    <property type="match status" value="1"/>
</dbReference>
<keyword evidence="6" id="KW-0282">Flagellum</keyword>
<gene>
    <name evidence="19" type="primary">LOC106067910</name>
</gene>
<keyword evidence="11" id="KW-0966">Cell projection</keyword>
<keyword evidence="18" id="KW-1185">Reference proteome</keyword>
<evidence type="ECO:0000313" key="19">
    <source>
        <dbReference type="RefSeq" id="XP_055871851.1"/>
    </source>
</evidence>
<dbReference type="Pfam" id="PF24671">
    <property type="entry name" value="DRC7_C"/>
    <property type="match status" value="1"/>
</dbReference>
<evidence type="ECO:0000256" key="11">
    <source>
        <dbReference type="ARBA" id="ARBA00023273"/>
    </source>
</evidence>
<dbReference type="InterPro" id="IPR056290">
    <property type="entry name" value="CEPT76/DRC7_peptidase-like_dom"/>
</dbReference>
<dbReference type="Pfam" id="PF24667">
    <property type="entry name" value="MORN_DRC7"/>
    <property type="match status" value="1"/>
</dbReference>
<reference evidence="19" key="1">
    <citation type="submission" date="2025-08" db="UniProtKB">
        <authorList>
            <consortium name="RefSeq"/>
        </authorList>
    </citation>
    <scope>IDENTIFICATION</scope>
</reference>
<evidence type="ECO:0000256" key="4">
    <source>
        <dbReference type="ARBA" id="ARBA00022490"/>
    </source>
</evidence>
<dbReference type="Pfam" id="PF24656">
    <property type="entry name" value="CEPT76_peptidase"/>
    <property type="match status" value="1"/>
</dbReference>
<dbReference type="OMA" id="KNTKEWE"/>
<evidence type="ECO:0000259" key="16">
    <source>
        <dbReference type="Pfam" id="PF24667"/>
    </source>
</evidence>
<dbReference type="SUPFAM" id="SSF54001">
    <property type="entry name" value="Cysteine proteinases"/>
    <property type="match status" value="1"/>
</dbReference>
<dbReference type="AlphaFoldDB" id="A0A9W2ZAC3"/>
<evidence type="ECO:0000256" key="13">
    <source>
        <dbReference type="ARBA" id="ARBA00031733"/>
    </source>
</evidence>
<dbReference type="GO" id="GO:0031514">
    <property type="term" value="C:motile cilium"/>
    <property type="evidence" value="ECO:0007669"/>
    <property type="project" value="TreeGrafter"/>
</dbReference>
<dbReference type="InterPro" id="IPR056292">
    <property type="entry name" value="DRC7_C"/>
</dbReference>
<evidence type="ECO:0000256" key="2">
    <source>
        <dbReference type="ARBA" id="ARBA00010738"/>
    </source>
</evidence>
<feature type="compositionally biased region" description="Polar residues" evidence="14">
    <location>
        <begin position="19"/>
        <end position="29"/>
    </location>
</feature>
<dbReference type="Proteomes" id="UP001165740">
    <property type="component" value="Chromosome 1"/>
</dbReference>
<keyword evidence="5" id="KW-0221">Differentiation</keyword>
<dbReference type="GO" id="GO:0030317">
    <property type="term" value="P:flagellated sperm motility"/>
    <property type="evidence" value="ECO:0007669"/>
    <property type="project" value="TreeGrafter"/>
</dbReference>
<dbReference type="GO" id="GO:0030154">
    <property type="term" value="P:cell differentiation"/>
    <property type="evidence" value="ECO:0007669"/>
    <property type="project" value="UniProtKB-KW"/>
</dbReference>
<organism evidence="18 19">
    <name type="scientific">Biomphalaria glabrata</name>
    <name type="common">Bloodfluke planorb</name>
    <name type="synonym">Freshwater snail</name>
    <dbReference type="NCBI Taxonomy" id="6526"/>
    <lineage>
        <taxon>Eukaryota</taxon>
        <taxon>Metazoa</taxon>
        <taxon>Spiralia</taxon>
        <taxon>Lophotrochozoa</taxon>
        <taxon>Mollusca</taxon>
        <taxon>Gastropoda</taxon>
        <taxon>Heterobranchia</taxon>
        <taxon>Euthyneura</taxon>
        <taxon>Panpulmonata</taxon>
        <taxon>Hygrophila</taxon>
        <taxon>Lymnaeoidea</taxon>
        <taxon>Planorbidae</taxon>
        <taxon>Biomphalaria</taxon>
    </lineage>
</organism>
<evidence type="ECO:0000256" key="3">
    <source>
        <dbReference type="ARBA" id="ARBA00021303"/>
    </source>
</evidence>
<feature type="region of interest" description="Disordered" evidence="14">
    <location>
        <begin position="1"/>
        <end position="61"/>
    </location>
</feature>
<evidence type="ECO:0000256" key="6">
    <source>
        <dbReference type="ARBA" id="ARBA00022846"/>
    </source>
</evidence>
<dbReference type="OrthoDB" id="10262874at2759"/>
<evidence type="ECO:0000313" key="18">
    <source>
        <dbReference type="Proteomes" id="UP001165740"/>
    </source>
</evidence>
<feature type="compositionally biased region" description="Basic and acidic residues" evidence="14">
    <location>
        <begin position="281"/>
        <end position="300"/>
    </location>
</feature>
<feature type="region of interest" description="Disordered" evidence="14">
    <location>
        <begin position="281"/>
        <end position="305"/>
    </location>
</feature>
<dbReference type="InterPro" id="IPR056291">
    <property type="entry name" value="MORN_DRC7"/>
</dbReference>
<dbReference type="Gene3D" id="3.10.620.30">
    <property type="match status" value="1"/>
</dbReference>
<evidence type="ECO:0000256" key="12">
    <source>
        <dbReference type="ARBA" id="ARBA00031627"/>
    </source>
</evidence>